<dbReference type="InterPro" id="IPR036390">
    <property type="entry name" value="WH_DNA-bd_sf"/>
</dbReference>
<dbReference type="GO" id="GO:0006950">
    <property type="term" value="P:response to stress"/>
    <property type="evidence" value="ECO:0007669"/>
    <property type="project" value="TreeGrafter"/>
</dbReference>
<dbReference type="GO" id="GO:0003677">
    <property type="term" value="F:DNA binding"/>
    <property type="evidence" value="ECO:0007669"/>
    <property type="project" value="UniProtKB-KW"/>
</dbReference>
<gene>
    <name evidence="7" type="ORF">SAMN05421507_117129</name>
</gene>
<dbReference type="SMART" id="SM00347">
    <property type="entry name" value="HTH_MARR"/>
    <property type="match status" value="1"/>
</dbReference>
<dbReference type="InterPro" id="IPR000835">
    <property type="entry name" value="HTH_MarR-typ"/>
</dbReference>
<dbReference type="STRING" id="641025.SAMN05421507_117129"/>
<dbReference type="PRINTS" id="PR00598">
    <property type="entry name" value="HTHMARR"/>
</dbReference>
<evidence type="ECO:0000256" key="4">
    <source>
        <dbReference type="ARBA" id="ARBA00023125"/>
    </source>
</evidence>
<dbReference type="InterPro" id="IPR036388">
    <property type="entry name" value="WH-like_DNA-bd_sf"/>
</dbReference>
<proteinExistence type="predicted"/>
<protein>
    <submittedName>
        <fullName evidence="7">DNA-binding transcriptional regulator, MarR family</fullName>
    </submittedName>
</protein>
<dbReference type="PANTHER" id="PTHR33164">
    <property type="entry name" value="TRANSCRIPTIONAL REGULATOR, MARR FAMILY"/>
    <property type="match status" value="1"/>
</dbReference>
<keyword evidence="8" id="KW-1185">Reference proteome</keyword>
<feature type="domain" description="HTH marR-type" evidence="6">
    <location>
        <begin position="16"/>
        <end position="146"/>
    </location>
</feature>
<keyword evidence="2" id="KW-0963">Cytoplasm</keyword>
<evidence type="ECO:0000256" key="1">
    <source>
        <dbReference type="ARBA" id="ARBA00004496"/>
    </source>
</evidence>
<organism evidence="7 8">
    <name type="scientific">Lentzea jiangxiensis</name>
    <dbReference type="NCBI Taxonomy" id="641025"/>
    <lineage>
        <taxon>Bacteria</taxon>
        <taxon>Bacillati</taxon>
        <taxon>Actinomycetota</taxon>
        <taxon>Actinomycetes</taxon>
        <taxon>Pseudonocardiales</taxon>
        <taxon>Pseudonocardiaceae</taxon>
        <taxon>Lentzea</taxon>
    </lineage>
</organism>
<dbReference type="GO" id="GO:0003700">
    <property type="term" value="F:DNA-binding transcription factor activity"/>
    <property type="evidence" value="ECO:0007669"/>
    <property type="project" value="InterPro"/>
</dbReference>
<sequence>MSTTPDAPSAVTPTVSDLLCFDLYTTSRAVTGFYRPILDKAGITYPQFLVMLLLWERDSRPIRELVRELDLEYSTLSPLIKRLEKSGLLLRVTHPDDERSVLVQLTDKGRDLRWIGAEMFSQLGKALGMTVEEITVLRKALQRVKLGAERQ</sequence>
<evidence type="ECO:0000256" key="2">
    <source>
        <dbReference type="ARBA" id="ARBA00022490"/>
    </source>
</evidence>
<evidence type="ECO:0000313" key="7">
    <source>
        <dbReference type="EMBL" id="SDP86612.1"/>
    </source>
</evidence>
<dbReference type="SUPFAM" id="SSF46785">
    <property type="entry name" value="Winged helix' DNA-binding domain"/>
    <property type="match status" value="1"/>
</dbReference>
<dbReference type="PROSITE" id="PS50995">
    <property type="entry name" value="HTH_MARR_2"/>
    <property type="match status" value="1"/>
</dbReference>
<keyword evidence="4 7" id="KW-0238">DNA-binding</keyword>
<dbReference type="InterPro" id="IPR055166">
    <property type="entry name" value="Transc_reg_Sar_Rot_HTH"/>
</dbReference>
<dbReference type="AlphaFoldDB" id="A0A1H0W739"/>
<dbReference type="Pfam" id="PF22381">
    <property type="entry name" value="Staph_reg_Sar_Rot"/>
    <property type="match status" value="1"/>
</dbReference>
<comment type="subcellular location">
    <subcellularLocation>
        <location evidence="1">Cytoplasm</location>
    </subcellularLocation>
</comment>
<keyword evidence="5" id="KW-0804">Transcription</keyword>
<evidence type="ECO:0000256" key="5">
    <source>
        <dbReference type="ARBA" id="ARBA00023163"/>
    </source>
</evidence>
<accession>A0A1H0W739</accession>
<dbReference type="RefSeq" id="WP_176960050.1">
    <property type="nucleotide sequence ID" value="NZ_FNIX01000017.1"/>
</dbReference>
<evidence type="ECO:0000259" key="6">
    <source>
        <dbReference type="PROSITE" id="PS50995"/>
    </source>
</evidence>
<dbReference type="Gene3D" id="1.10.10.10">
    <property type="entry name" value="Winged helix-like DNA-binding domain superfamily/Winged helix DNA-binding domain"/>
    <property type="match status" value="1"/>
</dbReference>
<reference evidence="8" key="1">
    <citation type="submission" date="2016-10" db="EMBL/GenBank/DDBJ databases">
        <authorList>
            <person name="Varghese N."/>
            <person name="Submissions S."/>
        </authorList>
    </citation>
    <scope>NUCLEOTIDE SEQUENCE [LARGE SCALE GENOMIC DNA]</scope>
    <source>
        <strain evidence="8">CGMCC 4.6609</strain>
    </source>
</reference>
<dbReference type="PANTHER" id="PTHR33164:SF5">
    <property type="entry name" value="ORGANIC HYDROPEROXIDE RESISTANCE TRANSCRIPTIONAL REGULATOR"/>
    <property type="match status" value="1"/>
</dbReference>
<dbReference type="Proteomes" id="UP000199691">
    <property type="component" value="Unassembled WGS sequence"/>
</dbReference>
<evidence type="ECO:0000256" key="3">
    <source>
        <dbReference type="ARBA" id="ARBA00023015"/>
    </source>
</evidence>
<dbReference type="GO" id="GO:0005737">
    <property type="term" value="C:cytoplasm"/>
    <property type="evidence" value="ECO:0007669"/>
    <property type="project" value="UniProtKB-SubCell"/>
</dbReference>
<keyword evidence="3" id="KW-0805">Transcription regulation</keyword>
<name>A0A1H0W739_9PSEU</name>
<evidence type="ECO:0000313" key="8">
    <source>
        <dbReference type="Proteomes" id="UP000199691"/>
    </source>
</evidence>
<dbReference type="EMBL" id="FNIX01000017">
    <property type="protein sequence ID" value="SDP86612.1"/>
    <property type="molecule type" value="Genomic_DNA"/>
</dbReference>
<dbReference type="InterPro" id="IPR039422">
    <property type="entry name" value="MarR/SlyA-like"/>
</dbReference>